<keyword evidence="4" id="KW-1185">Reference proteome</keyword>
<evidence type="ECO:0000313" key="4">
    <source>
        <dbReference type="Proteomes" id="UP000198660"/>
    </source>
</evidence>
<dbReference type="SMART" id="SM00363">
    <property type="entry name" value="S4"/>
    <property type="match status" value="1"/>
</dbReference>
<accession>A0A1I6QCW5</accession>
<protein>
    <submittedName>
        <fullName evidence="3">RNA-binding protein YlmH, contains S4-like domain</fullName>
    </submittedName>
</protein>
<organism evidence="3 4">
    <name type="scientific">Marininema halotolerans</name>
    <dbReference type="NCBI Taxonomy" id="1155944"/>
    <lineage>
        <taxon>Bacteria</taxon>
        <taxon>Bacillati</taxon>
        <taxon>Bacillota</taxon>
        <taxon>Bacilli</taxon>
        <taxon>Bacillales</taxon>
        <taxon>Thermoactinomycetaceae</taxon>
        <taxon>Marininema</taxon>
    </lineage>
</organism>
<dbReference type="Proteomes" id="UP000198660">
    <property type="component" value="Unassembled WGS sequence"/>
</dbReference>
<dbReference type="PANTHER" id="PTHR13633:SF3">
    <property type="entry name" value="MITOCHONDRIAL TRANSCRIPTION RESCUE FACTOR 1"/>
    <property type="match status" value="1"/>
</dbReference>
<keyword evidence="1" id="KW-0694">RNA-binding</keyword>
<evidence type="ECO:0000313" key="3">
    <source>
        <dbReference type="EMBL" id="SFS50252.1"/>
    </source>
</evidence>
<dbReference type="Pfam" id="PF01479">
    <property type="entry name" value="S4"/>
    <property type="match status" value="1"/>
</dbReference>
<evidence type="ECO:0000259" key="2">
    <source>
        <dbReference type="SMART" id="SM00363"/>
    </source>
</evidence>
<dbReference type="SUPFAM" id="SSF55174">
    <property type="entry name" value="Alpha-L RNA-binding motif"/>
    <property type="match status" value="1"/>
</dbReference>
<dbReference type="PANTHER" id="PTHR13633">
    <property type="entry name" value="MITOCHONDRIAL TRANSCRIPTION RESCUE FACTOR 1"/>
    <property type="match status" value="1"/>
</dbReference>
<dbReference type="GO" id="GO:0003723">
    <property type="term" value="F:RNA binding"/>
    <property type="evidence" value="ECO:0007669"/>
    <property type="project" value="UniProtKB-KW"/>
</dbReference>
<dbReference type="Gene3D" id="3.10.290.10">
    <property type="entry name" value="RNA-binding S4 domain"/>
    <property type="match status" value="1"/>
</dbReference>
<evidence type="ECO:0000256" key="1">
    <source>
        <dbReference type="PROSITE-ProRule" id="PRU00182"/>
    </source>
</evidence>
<reference evidence="4" key="1">
    <citation type="submission" date="2016-10" db="EMBL/GenBank/DDBJ databases">
        <authorList>
            <person name="Varghese N."/>
            <person name="Submissions S."/>
        </authorList>
    </citation>
    <scope>NUCLEOTIDE SEQUENCE [LARGE SCALE GENOMIC DNA]</scope>
    <source>
        <strain evidence="4">DSM 45789</strain>
    </source>
</reference>
<dbReference type="RefSeq" id="WP_091834651.1">
    <property type="nucleotide sequence ID" value="NZ_FPAA01000003.1"/>
</dbReference>
<dbReference type="Pfam" id="PF17774">
    <property type="entry name" value="YlmH_RBD"/>
    <property type="match status" value="1"/>
</dbReference>
<dbReference type="Pfam" id="PF21278">
    <property type="entry name" value="YlmH_1st"/>
    <property type="match status" value="1"/>
</dbReference>
<dbReference type="Gene3D" id="3.30.1370.160">
    <property type="match status" value="1"/>
</dbReference>
<dbReference type="CDD" id="cd00165">
    <property type="entry name" value="S4"/>
    <property type="match status" value="1"/>
</dbReference>
<dbReference type="InterPro" id="IPR002942">
    <property type="entry name" value="S4_RNA-bd"/>
</dbReference>
<dbReference type="InterPro" id="IPR040591">
    <property type="entry name" value="RqcP2_RBD"/>
</dbReference>
<dbReference type="InterPro" id="IPR012677">
    <property type="entry name" value="Nucleotide-bd_a/b_plait_sf"/>
</dbReference>
<dbReference type="InterPro" id="IPR036986">
    <property type="entry name" value="S4_RNA-bd_sf"/>
</dbReference>
<feature type="domain" description="RNA-binding S4" evidence="2">
    <location>
        <begin position="183"/>
        <end position="240"/>
    </location>
</feature>
<dbReference type="InterPro" id="IPR048443">
    <property type="entry name" value="RqcP2_N"/>
</dbReference>
<sequence>MSKNEDLFHHFRVDEKMQVERSLDWIARAESRYESVLTPFLNPREQQILDMLVRRSQDLSVTFDGGYAEAERCRARIAPQYIDEEDFELAFLMVSSLATAGELKHPDVLGSLLGLGMKRDKVGDLLSHREGCQMIVDRDMADYIRLQLSRVGKSTVRIHEIDRNQITAPIQETINMSISVASLRLDAVASDAFRITRSKVVTLIKNGRCQINWKTSENPAEPVKEGDILSLRGAGRAKVGEIQGRSKKGRLLVSLTRYK</sequence>
<dbReference type="EMBL" id="FPAA01000003">
    <property type="protein sequence ID" value="SFS50252.1"/>
    <property type="molecule type" value="Genomic_DNA"/>
</dbReference>
<name>A0A1I6QCW5_9BACL</name>
<dbReference type="AlphaFoldDB" id="A0A1I6QCW5"/>
<dbReference type="OrthoDB" id="9812787at2"/>
<dbReference type="Gene3D" id="3.30.70.330">
    <property type="match status" value="1"/>
</dbReference>
<gene>
    <name evidence="3" type="ORF">SAMN05444972_10358</name>
</gene>
<dbReference type="PROSITE" id="PS50889">
    <property type="entry name" value="S4"/>
    <property type="match status" value="1"/>
</dbReference>
<proteinExistence type="predicted"/>